<feature type="compositionally biased region" description="Basic and acidic residues" evidence="1">
    <location>
        <begin position="119"/>
        <end position="133"/>
    </location>
</feature>
<proteinExistence type="predicted"/>
<feature type="compositionally biased region" description="Low complexity" evidence="1">
    <location>
        <begin position="221"/>
        <end position="236"/>
    </location>
</feature>
<dbReference type="EMBL" id="ATJV01000059">
    <property type="protein sequence ID" value="EPZ15327.1"/>
    <property type="molecule type" value="Genomic_DNA"/>
</dbReference>
<feature type="region of interest" description="Disordered" evidence="1">
    <location>
        <begin position="275"/>
        <end position="345"/>
    </location>
</feature>
<keyword evidence="4" id="KW-1185">Reference proteome</keyword>
<protein>
    <recommendedName>
        <fullName evidence="2">FimV N-terminal domain-containing protein</fullName>
    </recommendedName>
</protein>
<dbReference type="InterPro" id="IPR057840">
    <property type="entry name" value="FimV_N"/>
</dbReference>
<accession>S9ZP83</accession>
<dbReference type="Pfam" id="PF25800">
    <property type="entry name" value="FimV_N"/>
    <property type="match status" value="1"/>
</dbReference>
<dbReference type="Proteomes" id="UP000015455">
    <property type="component" value="Unassembled WGS sequence"/>
</dbReference>
<dbReference type="eggNOG" id="COG3170">
    <property type="taxonomic scope" value="Bacteria"/>
</dbReference>
<feature type="domain" description="FimV N-terminal" evidence="2">
    <location>
        <begin position="5"/>
        <end position="95"/>
    </location>
</feature>
<gene>
    <name evidence="3" type="ORF">M622_04135</name>
</gene>
<evidence type="ECO:0000256" key="1">
    <source>
        <dbReference type="SAM" id="MobiDB-lite"/>
    </source>
</evidence>
<dbReference type="PATRIC" id="fig|1348657.5.peg.2307"/>
<feature type="region of interest" description="Disordered" evidence="1">
    <location>
        <begin position="203"/>
        <end position="249"/>
    </location>
</feature>
<feature type="compositionally biased region" description="Low complexity" evidence="1">
    <location>
        <begin position="279"/>
        <end position="299"/>
    </location>
</feature>
<evidence type="ECO:0000259" key="2">
    <source>
        <dbReference type="Pfam" id="PF25800"/>
    </source>
</evidence>
<reference evidence="3 4" key="1">
    <citation type="submission" date="2013-06" db="EMBL/GenBank/DDBJ databases">
        <title>Draft genome sequence of Thauera terpenica.</title>
        <authorList>
            <person name="Liu B."/>
            <person name="Frostegard A.H."/>
            <person name="Shapleigh J.P."/>
        </authorList>
    </citation>
    <scope>NUCLEOTIDE SEQUENCE [LARGE SCALE GENOMIC DNA]</scope>
    <source>
        <strain evidence="3 4">58Eu</strain>
    </source>
</reference>
<feature type="region of interest" description="Disordered" evidence="1">
    <location>
        <begin position="110"/>
        <end position="134"/>
    </location>
</feature>
<dbReference type="STRING" id="1348657.M622_04135"/>
<name>S9ZP83_9RHOO</name>
<sequence>MLSVSALGAPFRAEIRLLGDSSTASADCLRLGAAGERRDGPPWLTQASVRVTDKPSPRLIVSGAQAVHEPTLKLAIEDLCANRLRREYTLLLSHPEAGLAALASAQDNQHQGLSALEDAPDKRPASKSDRLTAADDGAAKAVAATAAGSSTTADAASLRRLTVAIDRSIAAEMELLARIRDLEEARVRVEARIQALGSVLEAAASSTNDSVVPPPDAASSTRPPAQTGTTPTATADIDTDSDTTDSHTNTEFNDRYLLIGLVLGVLLLALMLRRRTKQSPSPRSTRAPAPTTLHAPAAANSTPEISSKDKLSQPAATSPAVVEGTVDWSLPDVPASTPKADYGSPVEQAEEHQSAVELADIMMSFGRLHGAADTLAEFIQSNPKQAVTPWLKLLEVYRAAGLRAEFDAMAKEFNKTFNVITVTWDNYDDLRMNAVSVEHMPHIIAYIEQNWRTRECQVYLQRLLRDNRAGTRMGFPFSVIDDILMLSAVLEEELGPALPPAGTARARTE</sequence>
<comment type="caution">
    <text evidence="3">The sequence shown here is derived from an EMBL/GenBank/DDBJ whole genome shotgun (WGS) entry which is preliminary data.</text>
</comment>
<evidence type="ECO:0000313" key="4">
    <source>
        <dbReference type="Proteomes" id="UP000015455"/>
    </source>
</evidence>
<dbReference type="AlphaFoldDB" id="S9ZP83"/>
<organism evidence="3 4">
    <name type="scientific">Thauera terpenica 58Eu</name>
    <dbReference type="NCBI Taxonomy" id="1348657"/>
    <lineage>
        <taxon>Bacteria</taxon>
        <taxon>Pseudomonadati</taxon>
        <taxon>Pseudomonadota</taxon>
        <taxon>Betaproteobacteria</taxon>
        <taxon>Rhodocyclales</taxon>
        <taxon>Zoogloeaceae</taxon>
        <taxon>Thauera</taxon>
    </lineage>
</organism>
<evidence type="ECO:0000313" key="3">
    <source>
        <dbReference type="EMBL" id="EPZ15327.1"/>
    </source>
</evidence>